<sequence>MKRHLGVACLAVCLALAPIQPVQALTVFDPSNYSQNVLQAARALQQINNQIRSLQNQVLMLQNMAKHLERLDYSSLGAIQAALGRINLLMAQAEGIAFRVDRTEQEFARLYPKEYAATVTTDELARDARGRWEHSMDALRQTMLVQAEVVQNVEADSGELARLLAESQAAIGSLQAQQATNQLMALSTKQQLQTQELVAAQYRAEALERARAAAAQEQARAQFDRFLGDGKAYTPLD</sequence>
<feature type="signal peptide" evidence="2">
    <location>
        <begin position="1"/>
        <end position="24"/>
    </location>
</feature>
<dbReference type="EMBL" id="LPXN01000116">
    <property type="protein sequence ID" value="KZD07372.1"/>
    <property type="molecule type" value="Genomic_DNA"/>
</dbReference>
<gene>
    <name evidence="3" type="ORF">AUP43_02290</name>
</gene>
<evidence type="ECO:0000313" key="4">
    <source>
        <dbReference type="Proteomes" id="UP000076400"/>
    </source>
</evidence>
<comment type="caution">
    <text evidence="3">The sequence shown here is derived from an EMBL/GenBank/DDBJ whole genome shotgun (WGS) entry which is preliminary data.</text>
</comment>
<evidence type="ECO:0000256" key="2">
    <source>
        <dbReference type="SAM" id="SignalP"/>
    </source>
</evidence>
<dbReference type="NCBIfam" id="NF010448">
    <property type="entry name" value="PRK13874.1"/>
    <property type="match status" value="1"/>
</dbReference>
<proteinExistence type="predicted"/>
<feature type="coiled-coil region" evidence="1">
    <location>
        <begin position="37"/>
        <end position="71"/>
    </location>
</feature>
<feature type="chain" id="PRO_5007602140" evidence="2">
    <location>
        <begin position="25"/>
        <end position="237"/>
    </location>
</feature>
<evidence type="ECO:0000256" key="1">
    <source>
        <dbReference type="SAM" id="Coils"/>
    </source>
</evidence>
<protein>
    <submittedName>
        <fullName evidence="3">Conjugal transfer protein TrbJ</fullName>
    </submittedName>
</protein>
<evidence type="ECO:0000313" key="3">
    <source>
        <dbReference type="EMBL" id="KZD07372.1"/>
    </source>
</evidence>
<keyword evidence="4" id="KW-1185">Reference proteome</keyword>
<name>A0A154W169_9PROT</name>
<dbReference type="Proteomes" id="UP000076400">
    <property type="component" value="Unassembled WGS sequence"/>
</dbReference>
<keyword evidence="1" id="KW-0175">Coiled coil</keyword>
<dbReference type="AlphaFoldDB" id="A0A154W169"/>
<organism evidence="3 4">
    <name type="scientific">Oceanibaculum pacificum</name>
    <dbReference type="NCBI Taxonomy" id="580166"/>
    <lineage>
        <taxon>Bacteria</taxon>
        <taxon>Pseudomonadati</taxon>
        <taxon>Pseudomonadota</taxon>
        <taxon>Alphaproteobacteria</taxon>
        <taxon>Rhodospirillales</taxon>
        <taxon>Oceanibaculaceae</taxon>
        <taxon>Oceanibaculum</taxon>
    </lineage>
</organism>
<dbReference type="InterPro" id="IPR014147">
    <property type="entry name" value="T4SS_TrbJ"/>
</dbReference>
<keyword evidence="2" id="KW-0732">Signal</keyword>
<dbReference type="STRING" id="580166.AUP43_02290"/>
<accession>A0A154W169</accession>
<dbReference type="NCBIfam" id="TIGR02780">
    <property type="entry name" value="TrbJ_Ti"/>
    <property type="match status" value="1"/>
</dbReference>
<reference evidence="3 4" key="1">
    <citation type="submission" date="2015-12" db="EMBL/GenBank/DDBJ databases">
        <title>Genome sequence of Oceanibaculum pacificum MCCC 1A02656.</title>
        <authorList>
            <person name="Lu L."/>
            <person name="Lai Q."/>
            <person name="Shao Z."/>
            <person name="Qian P."/>
        </authorList>
    </citation>
    <scope>NUCLEOTIDE SEQUENCE [LARGE SCALE GENOMIC DNA]</scope>
    <source>
        <strain evidence="3 4">MCCC 1A02656</strain>
    </source>
</reference>
<dbReference type="RefSeq" id="WP_067556954.1">
    <property type="nucleotide sequence ID" value="NZ_LPXN01000116.1"/>
</dbReference>
<dbReference type="OrthoDB" id="9807335at2"/>